<evidence type="ECO:0000256" key="1">
    <source>
        <dbReference type="ARBA" id="ARBA00022741"/>
    </source>
</evidence>
<dbReference type="Gene3D" id="2.60.34.10">
    <property type="entry name" value="Substrate Binding Domain Of DNAk, Chain A, domain 1"/>
    <property type="match status" value="1"/>
</dbReference>
<feature type="coiled-coil region" evidence="3">
    <location>
        <begin position="169"/>
        <end position="196"/>
    </location>
</feature>
<dbReference type="GO" id="GO:0140662">
    <property type="term" value="F:ATP-dependent protein folding chaperone"/>
    <property type="evidence" value="ECO:0007669"/>
    <property type="project" value="InterPro"/>
</dbReference>
<dbReference type="OrthoDB" id="2401965at2759"/>
<keyword evidence="1" id="KW-0547">Nucleotide-binding</keyword>
<evidence type="ECO:0000256" key="3">
    <source>
        <dbReference type="SAM" id="Coils"/>
    </source>
</evidence>
<dbReference type="SUPFAM" id="SSF53067">
    <property type="entry name" value="Actin-like ATPase domain"/>
    <property type="match status" value="1"/>
</dbReference>
<organism evidence="4 5">
    <name type="scientific">Modicella reniformis</name>
    <dbReference type="NCBI Taxonomy" id="1440133"/>
    <lineage>
        <taxon>Eukaryota</taxon>
        <taxon>Fungi</taxon>
        <taxon>Fungi incertae sedis</taxon>
        <taxon>Mucoromycota</taxon>
        <taxon>Mortierellomycotina</taxon>
        <taxon>Mortierellomycetes</taxon>
        <taxon>Mortierellales</taxon>
        <taxon>Mortierellaceae</taxon>
        <taxon>Modicella</taxon>
    </lineage>
</organism>
<sequence>MTRMPSVQKKVQEIFGKEPNKSVNPDEAVAVGASIQGGVLSGNSSTKDILLLDVTPLSLGIEIQGGLNNVIIDRNTAIPTKVVRVYSTAEDNQPSVHIRVLQGERAQAKDNKILADFELSGIEPAPRNVPQIEVTFDIDANGILNVSARDKKTNKKQSITVESGGGLSKAEVEEIIKEAEKRREEDEEYKKNSEIDNRAKTYCHTFEKEIEKFEKHEKFNENDEGFKKFKEMYKELKEVTEKEEKDYVAIKKQLDKVEEMMKLANELTEKMPDKEEEKVS</sequence>
<dbReference type="PANTHER" id="PTHR19375">
    <property type="entry name" value="HEAT SHOCK PROTEIN 70KDA"/>
    <property type="match status" value="1"/>
</dbReference>
<dbReference type="InterPro" id="IPR029047">
    <property type="entry name" value="HSP70_peptide-bd_sf"/>
</dbReference>
<dbReference type="AlphaFoldDB" id="A0A9P6MBW9"/>
<dbReference type="FunFam" id="2.60.34.10:FF:000014">
    <property type="entry name" value="Chaperone protein DnaK HSP70"/>
    <property type="match status" value="1"/>
</dbReference>
<comment type="caution">
    <text evidence="4">The sequence shown here is derived from an EMBL/GenBank/DDBJ whole genome shotgun (WGS) entry which is preliminary data.</text>
</comment>
<feature type="coiled-coil region" evidence="3">
    <location>
        <begin position="226"/>
        <end position="277"/>
    </location>
</feature>
<dbReference type="InterPro" id="IPR013126">
    <property type="entry name" value="Hsp_70_fam"/>
</dbReference>
<keyword evidence="3" id="KW-0175">Coiled coil</keyword>
<proteinExistence type="predicted"/>
<evidence type="ECO:0000313" key="4">
    <source>
        <dbReference type="EMBL" id="KAF9988560.1"/>
    </source>
</evidence>
<gene>
    <name evidence="4" type="ORF">BGZ65_010671</name>
</gene>
<name>A0A9P6MBW9_9FUNG</name>
<evidence type="ECO:0000256" key="2">
    <source>
        <dbReference type="ARBA" id="ARBA00022840"/>
    </source>
</evidence>
<reference evidence="4" key="1">
    <citation type="journal article" date="2020" name="Fungal Divers.">
        <title>Resolving the Mortierellaceae phylogeny through synthesis of multi-gene phylogenetics and phylogenomics.</title>
        <authorList>
            <person name="Vandepol N."/>
            <person name="Liber J."/>
            <person name="Desiro A."/>
            <person name="Na H."/>
            <person name="Kennedy M."/>
            <person name="Barry K."/>
            <person name="Grigoriev I.V."/>
            <person name="Miller A.N."/>
            <person name="O'Donnell K."/>
            <person name="Stajich J.E."/>
            <person name="Bonito G."/>
        </authorList>
    </citation>
    <scope>NUCLEOTIDE SEQUENCE</scope>
    <source>
        <strain evidence="4">MES-2147</strain>
    </source>
</reference>
<dbReference type="InterPro" id="IPR043129">
    <property type="entry name" value="ATPase_NBD"/>
</dbReference>
<keyword evidence="2" id="KW-0067">ATP-binding</keyword>
<evidence type="ECO:0008006" key="6">
    <source>
        <dbReference type="Google" id="ProtNLM"/>
    </source>
</evidence>
<dbReference type="Gene3D" id="3.30.420.40">
    <property type="match status" value="2"/>
</dbReference>
<keyword evidence="5" id="KW-1185">Reference proteome</keyword>
<protein>
    <recommendedName>
        <fullName evidence="6">Chaperone protein DnaK</fullName>
    </recommendedName>
</protein>
<dbReference type="EMBL" id="JAAAHW010003122">
    <property type="protein sequence ID" value="KAF9988560.1"/>
    <property type="molecule type" value="Genomic_DNA"/>
</dbReference>
<dbReference type="GO" id="GO:0005524">
    <property type="term" value="F:ATP binding"/>
    <property type="evidence" value="ECO:0007669"/>
    <property type="project" value="UniProtKB-KW"/>
</dbReference>
<dbReference type="Pfam" id="PF00012">
    <property type="entry name" value="HSP70"/>
    <property type="match status" value="1"/>
</dbReference>
<dbReference type="SUPFAM" id="SSF100920">
    <property type="entry name" value="Heat shock protein 70kD (HSP70), peptide-binding domain"/>
    <property type="match status" value="1"/>
</dbReference>
<evidence type="ECO:0000313" key="5">
    <source>
        <dbReference type="Proteomes" id="UP000749646"/>
    </source>
</evidence>
<feature type="non-terminal residue" evidence="4">
    <location>
        <position position="280"/>
    </location>
</feature>
<dbReference type="PRINTS" id="PR00301">
    <property type="entry name" value="HEATSHOCK70"/>
</dbReference>
<accession>A0A9P6MBW9</accession>
<dbReference type="Proteomes" id="UP000749646">
    <property type="component" value="Unassembled WGS sequence"/>
</dbReference>